<dbReference type="EMBL" id="JBBUTG010000024">
    <property type="protein sequence ID" value="MEK8034018.1"/>
    <property type="molecule type" value="Genomic_DNA"/>
</dbReference>
<protein>
    <submittedName>
        <fullName evidence="2">Choice-of-anchor R domain-containing protein</fullName>
    </submittedName>
</protein>
<keyword evidence="3" id="KW-1185">Reference proteome</keyword>
<organism evidence="2 3">
    <name type="scientific">Ideonella lacteola</name>
    <dbReference type="NCBI Taxonomy" id="2984193"/>
    <lineage>
        <taxon>Bacteria</taxon>
        <taxon>Pseudomonadati</taxon>
        <taxon>Pseudomonadota</taxon>
        <taxon>Betaproteobacteria</taxon>
        <taxon>Burkholderiales</taxon>
        <taxon>Sphaerotilaceae</taxon>
        <taxon>Ideonella</taxon>
    </lineage>
</organism>
<evidence type="ECO:0000256" key="1">
    <source>
        <dbReference type="SAM" id="SignalP"/>
    </source>
</evidence>
<accession>A0ABU9C008</accession>
<name>A0ABU9C008_9BURK</name>
<comment type="caution">
    <text evidence="2">The sequence shown here is derived from an EMBL/GenBank/DDBJ whole genome shotgun (WGS) entry which is preliminary data.</text>
</comment>
<reference evidence="2 3" key="1">
    <citation type="submission" date="2024-04" db="EMBL/GenBank/DDBJ databases">
        <title>Novel species of the genus Ideonella isolated from streams.</title>
        <authorList>
            <person name="Lu H."/>
        </authorList>
    </citation>
    <scope>NUCLEOTIDE SEQUENCE [LARGE SCALE GENOMIC DNA]</scope>
    <source>
        <strain evidence="2 3">DXS29W</strain>
    </source>
</reference>
<evidence type="ECO:0000313" key="2">
    <source>
        <dbReference type="EMBL" id="MEK8034018.1"/>
    </source>
</evidence>
<feature type="signal peptide" evidence="1">
    <location>
        <begin position="1"/>
        <end position="24"/>
    </location>
</feature>
<evidence type="ECO:0000313" key="3">
    <source>
        <dbReference type="Proteomes" id="UP001371218"/>
    </source>
</evidence>
<keyword evidence="1" id="KW-0732">Signal</keyword>
<proteinExistence type="predicted"/>
<dbReference type="RefSeq" id="WP_341428443.1">
    <property type="nucleotide sequence ID" value="NZ_JBBUTG010000024.1"/>
</dbReference>
<sequence length="226" mass="24087">MKNLFQLRVLTAAVCLAATGATMAAPELMRARSAADPSIETMAPSPMAKEVLFGHTGQWLAGVVSTDWDSQYDEMDIRIADDFTVPEGATWKITEIHAYGGMGSAGGELASANLTFFKDQNGKPGKVVAELLAAPLAKNVEGTFSVKLSSPVKLKAGHYWLSVQGKTKEPGTVWMWNASKGFSGNRAVIQNPGDGYGLGCTDWTPIKDCVGQMPGDQDFELIGVSK</sequence>
<dbReference type="Proteomes" id="UP001371218">
    <property type="component" value="Unassembled WGS sequence"/>
</dbReference>
<dbReference type="NCBIfam" id="NF041539">
    <property type="entry name" value="choice_anch_R"/>
    <property type="match status" value="1"/>
</dbReference>
<feature type="chain" id="PRO_5046591920" evidence="1">
    <location>
        <begin position="25"/>
        <end position="226"/>
    </location>
</feature>
<gene>
    <name evidence="2" type="ORF">AACH06_24605</name>
</gene>